<reference evidence="1" key="2">
    <citation type="journal article" date="2015" name="Fish Shellfish Immunol.">
        <title>Early steps in the European eel (Anguilla anguilla)-Vibrio vulnificus interaction in the gills: Role of the RtxA13 toxin.</title>
        <authorList>
            <person name="Callol A."/>
            <person name="Pajuelo D."/>
            <person name="Ebbesson L."/>
            <person name="Teles M."/>
            <person name="MacKenzie S."/>
            <person name="Amaro C."/>
        </authorList>
    </citation>
    <scope>NUCLEOTIDE SEQUENCE</scope>
</reference>
<reference evidence="1" key="1">
    <citation type="submission" date="2014-11" db="EMBL/GenBank/DDBJ databases">
        <authorList>
            <person name="Amaro Gonzalez C."/>
        </authorList>
    </citation>
    <scope>NUCLEOTIDE SEQUENCE</scope>
</reference>
<proteinExistence type="predicted"/>
<name>A0A0E9V414_ANGAN</name>
<organism evidence="1">
    <name type="scientific">Anguilla anguilla</name>
    <name type="common">European freshwater eel</name>
    <name type="synonym">Muraena anguilla</name>
    <dbReference type="NCBI Taxonomy" id="7936"/>
    <lineage>
        <taxon>Eukaryota</taxon>
        <taxon>Metazoa</taxon>
        <taxon>Chordata</taxon>
        <taxon>Craniata</taxon>
        <taxon>Vertebrata</taxon>
        <taxon>Euteleostomi</taxon>
        <taxon>Actinopterygii</taxon>
        <taxon>Neopterygii</taxon>
        <taxon>Teleostei</taxon>
        <taxon>Anguilliformes</taxon>
        <taxon>Anguillidae</taxon>
        <taxon>Anguilla</taxon>
    </lineage>
</organism>
<accession>A0A0E9V414</accession>
<dbReference type="AlphaFoldDB" id="A0A0E9V414"/>
<sequence>MLMFTVAHNMHCLICSTEIKPVLSSAWKENTLLK</sequence>
<evidence type="ECO:0000313" key="1">
    <source>
        <dbReference type="EMBL" id="JAH72200.1"/>
    </source>
</evidence>
<protein>
    <submittedName>
        <fullName evidence="1">Uncharacterized protein</fullName>
    </submittedName>
</protein>
<dbReference type="EMBL" id="GBXM01036377">
    <property type="protein sequence ID" value="JAH72200.1"/>
    <property type="molecule type" value="Transcribed_RNA"/>
</dbReference>